<keyword evidence="4 7" id="KW-0812">Transmembrane</keyword>
<dbReference type="Proteomes" id="UP001144396">
    <property type="component" value="Unassembled WGS sequence"/>
</dbReference>
<accession>A0A9W6CX57</accession>
<feature type="transmembrane region" description="Helical" evidence="7">
    <location>
        <begin position="273"/>
        <end position="291"/>
    </location>
</feature>
<dbReference type="Gene3D" id="1.20.1250.20">
    <property type="entry name" value="MFS general substrate transporter like domains"/>
    <property type="match status" value="2"/>
</dbReference>
<dbReference type="SUPFAM" id="SSF103473">
    <property type="entry name" value="MFS general substrate transporter"/>
    <property type="match status" value="1"/>
</dbReference>
<protein>
    <recommendedName>
        <fullName evidence="8">Major facilitator superfamily (MFS) profile domain-containing protein</fullName>
    </recommendedName>
</protein>
<organism evidence="9 10">
    <name type="scientific">Agromyces rhizosphaerae</name>
    <dbReference type="NCBI Taxonomy" id="88374"/>
    <lineage>
        <taxon>Bacteria</taxon>
        <taxon>Bacillati</taxon>
        <taxon>Actinomycetota</taxon>
        <taxon>Actinomycetes</taxon>
        <taxon>Micrococcales</taxon>
        <taxon>Microbacteriaceae</taxon>
        <taxon>Agromyces</taxon>
    </lineage>
</organism>
<dbReference type="InterPro" id="IPR011701">
    <property type="entry name" value="MFS"/>
</dbReference>
<evidence type="ECO:0000256" key="7">
    <source>
        <dbReference type="SAM" id="Phobius"/>
    </source>
</evidence>
<dbReference type="PANTHER" id="PTHR23514">
    <property type="entry name" value="BYPASS OF STOP CODON PROTEIN 6"/>
    <property type="match status" value="1"/>
</dbReference>
<dbReference type="InterPro" id="IPR020846">
    <property type="entry name" value="MFS_dom"/>
</dbReference>
<evidence type="ECO:0000313" key="10">
    <source>
        <dbReference type="Proteomes" id="UP001144396"/>
    </source>
</evidence>
<evidence type="ECO:0000256" key="2">
    <source>
        <dbReference type="ARBA" id="ARBA00008335"/>
    </source>
</evidence>
<dbReference type="InterPro" id="IPR051788">
    <property type="entry name" value="MFS_Transporter"/>
</dbReference>
<comment type="similarity">
    <text evidence="2">Belongs to the major facilitator superfamily.</text>
</comment>
<feature type="transmembrane region" description="Helical" evidence="7">
    <location>
        <begin position="81"/>
        <end position="102"/>
    </location>
</feature>
<evidence type="ECO:0000259" key="8">
    <source>
        <dbReference type="PROSITE" id="PS50850"/>
    </source>
</evidence>
<dbReference type="PROSITE" id="PS50850">
    <property type="entry name" value="MFS"/>
    <property type="match status" value="1"/>
</dbReference>
<feature type="transmembrane region" description="Helical" evidence="7">
    <location>
        <begin position="208"/>
        <end position="230"/>
    </location>
</feature>
<evidence type="ECO:0000256" key="6">
    <source>
        <dbReference type="ARBA" id="ARBA00023136"/>
    </source>
</evidence>
<feature type="transmembrane region" description="Helical" evidence="7">
    <location>
        <begin position="108"/>
        <end position="127"/>
    </location>
</feature>
<comment type="caution">
    <text evidence="9">The sequence shown here is derived from an EMBL/GenBank/DDBJ whole genome shotgun (WGS) entry which is preliminary data.</text>
</comment>
<feature type="transmembrane region" description="Helical" evidence="7">
    <location>
        <begin position="46"/>
        <end position="69"/>
    </location>
</feature>
<comment type="subcellular location">
    <subcellularLocation>
        <location evidence="1">Cell membrane</location>
        <topology evidence="1">Multi-pass membrane protein</topology>
    </subcellularLocation>
</comment>
<feature type="transmembrane region" description="Helical" evidence="7">
    <location>
        <begin position="297"/>
        <end position="320"/>
    </location>
</feature>
<evidence type="ECO:0000256" key="3">
    <source>
        <dbReference type="ARBA" id="ARBA00022448"/>
    </source>
</evidence>
<dbReference type="Pfam" id="PF07690">
    <property type="entry name" value="MFS_1"/>
    <property type="match status" value="1"/>
</dbReference>
<dbReference type="GO" id="GO:0022857">
    <property type="term" value="F:transmembrane transporter activity"/>
    <property type="evidence" value="ECO:0007669"/>
    <property type="project" value="InterPro"/>
</dbReference>
<evidence type="ECO:0000256" key="1">
    <source>
        <dbReference type="ARBA" id="ARBA00004651"/>
    </source>
</evidence>
<sequence length="390" mass="39664">MTSTEGRPRSARLVIAVALVGFCGAWNAGNVGPVASVLAKDFDVSLAAVGVLSGTLFLGSMIVGLLFAARIGERVGVTRGIQIGCWAIAAGNLVFAVTPIFAGLAVGRVLPGLGFAVVNTLGAVWARQVGGARILGVFGGAIQLGIAGALLLGSGLNDLGIDWRVGFVVAALLAVAGALTVPGRHGTRVARPPRVKGFLGTAVRHLRVYRLALLFTALFGVPLILGSWLIEYLTTDGDVRAAIAGAISFLLFGLSATLRVVGGALLQRGVRHAWLTGALLLAAVGLGAIAFDPTTAVAFGGVVLLGSGVGIPYAAALSEAEDLFPDAPSEPLALLTLVSLVLPVIVIPIVGQSLEDSNGEFAFVALAVFLLLAMLANLKRAGAPLPVKPR</sequence>
<feature type="transmembrane region" description="Helical" evidence="7">
    <location>
        <begin position="332"/>
        <end position="349"/>
    </location>
</feature>
<dbReference type="EMBL" id="BSDP01000001">
    <property type="protein sequence ID" value="GLI27290.1"/>
    <property type="molecule type" value="Genomic_DNA"/>
</dbReference>
<dbReference type="GO" id="GO:0005886">
    <property type="term" value="C:plasma membrane"/>
    <property type="evidence" value="ECO:0007669"/>
    <property type="project" value="UniProtKB-SubCell"/>
</dbReference>
<dbReference type="InterPro" id="IPR036259">
    <property type="entry name" value="MFS_trans_sf"/>
</dbReference>
<evidence type="ECO:0000313" key="9">
    <source>
        <dbReference type="EMBL" id="GLI27290.1"/>
    </source>
</evidence>
<dbReference type="RefSeq" id="WP_281883706.1">
    <property type="nucleotide sequence ID" value="NZ_BSDP01000001.1"/>
</dbReference>
<dbReference type="PANTHER" id="PTHR23514:SF3">
    <property type="entry name" value="BYPASS OF STOP CODON PROTEIN 6"/>
    <property type="match status" value="1"/>
</dbReference>
<name>A0A9W6CX57_9MICO</name>
<evidence type="ECO:0000256" key="5">
    <source>
        <dbReference type="ARBA" id="ARBA00022989"/>
    </source>
</evidence>
<dbReference type="AlphaFoldDB" id="A0A9W6CX57"/>
<feature type="domain" description="Major facilitator superfamily (MFS) profile" evidence="8">
    <location>
        <begin position="13"/>
        <end position="385"/>
    </location>
</feature>
<gene>
    <name evidence="9" type="ORF">ARHIZOSPH14_15320</name>
</gene>
<feature type="transmembrane region" description="Helical" evidence="7">
    <location>
        <begin position="242"/>
        <end position="261"/>
    </location>
</feature>
<keyword evidence="3" id="KW-0813">Transport</keyword>
<evidence type="ECO:0000256" key="4">
    <source>
        <dbReference type="ARBA" id="ARBA00022692"/>
    </source>
</evidence>
<proteinExistence type="inferred from homology"/>
<reference evidence="9" key="1">
    <citation type="submission" date="2022-12" db="EMBL/GenBank/DDBJ databases">
        <title>Reference genome sequencing for broad-spectrum identification of bacterial and archaeal isolates by mass spectrometry.</title>
        <authorList>
            <person name="Sekiguchi Y."/>
            <person name="Tourlousse D.M."/>
        </authorList>
    </citation>
    <scope>NUCLEOTIDE SEQUENCE</scope>
    <source>
        <strain evidence="9">14</strain>
    </source>
</reference>
<keyword evidence="6 7" id="KW-0472">Membrane</keyword>
<feature type="transmembrane region" description="Helical" evidence="7">
    <location>
        <begin position="165"/>
        <end position="187"/>
    </location>
</feature>
<feature type="transmembrane region" description="Helical" evidence="7">
    <location>
        <begin position="134"/>
        <end position="153"/>
    </location>
</feature>
<feature type="transmembrane region" description="Helical" evidence="7">
    <location>
        <begin position="361"/>
        <end position="378"/>
    </location>
</feature>
<keyword evidence="5 7" id="KW-1133">Transmembrane helix</keyword>
<keyword evidence="10" id="KW-1185">Reference proteome</keyword>